<dbReference type="InterPro" id="IPR001131">
    <property type="entry name" value="Peptidase_M24B_aminopep-P_CS"/>
</dbReference>
<keyword evidence="4" id="KW-0482">Metalloprotease</keyword>
<dbReference type="PANTHER" id="PTHR46112:SF3">
    <property type="entry name" value="AMINOPEPTIDASE YPDF"/>
    <property type="match status" value="1"/>
</dbReference>
<dbReference type="SUPFAM" id="SSF53092">
    <property type="entry name" value="Creatinase/prolidase N-terminal domain"/>
    <property type="match status" value="1"/>
</dbReference>
<name>D0MIA3_RHOM4</name>
<keyword evidence="3" id="KW-0378">Hydrolase</keyword>
<organism evidence="7 8">
    <name type="scientific">Rhodothermus marinus (strain ATCC 43812 / DSM 4252 / R-10)</name>
    <name type="common">Rhodothermus obamensis</name>
    <dbReference type="NCBI Taxonomy" id="518766"/>
    <lineage>
        <taxon>Bacteria</taxon>
        <taxon>Pseudomonadati</taxon>
        <taxon>Rhodothermota</taxon>
        <taxon>Rhodothermia</taxon>
        <taxon>Rhodothermales</taxon>
        <taxon>Rhodothermaceae</taxon>
        <taxon>Rhodothermus</taxon>
    </lineage>
</organism>
<keyword evidence="8" id="KW-1185">Reference proteome</keyword>
<dbReference type="InterPro" id="IPR050659">
    <property type="entry name" value="Peptidase_M24B"/>
</dbReference>
<dbReference type="EMBL" id="CP001807">
    <property type="protein sequence ID" value="ACY48211.1"/>
    <property type="molecule type" value="Genomic_DNA"/>
</dbReference>
<keyword evidence="1" id="KW-0645">Protease</keyword>
<dbReference type="Pfam" id="PF01321">
    <property type="entry name" value="Creatinase_N"/>
    <property type="match status" value="1"/>
</dbReference>
<dbReference type="PANTHER" id="PTHR46112">
    <property type="entry name" value="AMINOPEPTIDASE"/>
    <property type="match status" value="1"/>
</dbReference>
<dbReference type="InterPro" id="IPR029149">
    <property type="entry name" value="Creatin/AminoP/Spt16_N"/>
</dbReference>
<dbReference type="STRING" id="518766.Rmar_1321"/>
<feature type="domain" description="Creatinase N-terminal" evidence="6">
    <location>
        <begin position="5"/>
        <end position="124"/>
    </location>
</feature>
<reference evidence="7 8" key="1">
    <citation type="journal article" date="2009" name="Stand. Genomic Sci.">
        <title>Complete genome sequence of Rhodothermus marinus type strain (R-10).</title>
        <authorList>
            <person name="Nolan M."/>
            <person name="Tindall B.J."/>
            <person name="Pomrenke H."/>
            <person name="Lapidus A."/>
            <person name="Copeland A."/>
            <person name="Glavina Del Rio T."/>
            <person name="Lucas S."/>
            <person name="Chen F."/>
            <person name="Tice H."/>
            <person name="Cheng J.F."/>
            <person name="Saunders E."/>
            <person name="Han C."/>
            <person name="Bruce D."/>
            <person name="Goodwin L."/>
            <person name="Chain P."/>
            <person name="Pitluck S."/>
            <person name="Ovchinikova G."/>
            <person name="Pati A."/>
            <person name="Ivanova N."/>
            <person name="Mavromatis K."/>
            <person name="Chen A."/>
            <person name="Palaniappan K."/>
            <person name="Land M."/>
            <person name="Hauser L."/>
            <person name="Chang Y.J."/>
            <person name="Jeffries C.D."/>
            <person name="Brettin T."/>
            <person name="Goker M."/>
            <person name="Bristow J."/>
            <person name="Eisen J.A."/>
            <person name="Markowitz V."/>
            <person name="Hugenholtz P."/>
            <person name="Kyrpides N.C."/>
            <person name="Klenk H.P."/>
            <person name="Detter J.C."/>
        </authorList>
    </citation>
    <scope>NUCLEOTIDE SEQUENCE [LARGE SCALE GENOMIC DNA]</scope>
    <source>
        <strain evidence="8">ATCC 43812 / DSM 4252 / R-10</strain>
    </source>
</reference>
<gene>
    <name evidence="7" type="ordered locus">Rmar_1321</name>
</gene>
<dbReference type="Proteomes" id="UP000002221">
    <property type="component" value="Chromosome"/>
</dbReference>
<evidence type="ECO:0000256" key="4">
    <source>
        <dbReference type="ARBA" id="ARBA00023049"/>
    </source>
</evidence>
<evidence type="ECO:0000256" key="1">
    <source>
        <dbReference type="ARBA" id="ARBA00022670"/>
    </source>
</evidence>
<dbReference type="InterPro" id="IPR036005">
    <property type="entry name" value="Creatinase/aminopeptidase-like"/>
</dbReference>
<protein>
    <submittedName>
        <fullName evidence="7">Peptidase M24</fullName>
    </submittedName>
</protein>
<dbReference type="Gene3D" id="3.40.350.10">
    <property type="entry name" value="Creatinase/prolidase N-terminal domain"/>
    <property type="match status" value="1"/>
</dbReference>
<dbReference type="GO" id="GO:0006508">
    <property type="term" value="P:proteolysis"/>
    <property type="evidence" value="ECO:0007669"/>
    <property type="project" value="UniProtKB-KW"/>
</dbReference>
<dbReference type="InterPro" id="IPR000587">
    <property type="entry name" value="Creatinase_N"/>
</dbReference>
<dbReference type="AlphaFoldDB" id="D0MIA3"/>
<dbReference type="KEGG" id="rmr:Rmar_1321"/>
<evidence type="ECO:0000313" key="8">
    <source>
        <dbReference type="Proteomes" id="UP000002221"/>
    </source>
</evidence>
<proteinExistence type="predicted"/>
<dbReference type="GO" id="GO:0008235">
    <property type="term" value="F:metalloexopeptidase activity"/>
    <property type="evidence" value="ECO:0007669"/>
    <property type="project" value="UniProtKB-ARBA"/>
</dbReference>
<dbReference type="InterPro" id="IPR001714">
    <property type="entry name" value="Pept_M24_MAP"/>
</dbReference>
<dbReference type="Gene3D" id="3.90.230.10">
    <property type="entry name" value="Creatinase/methionine aminopeptidase superfamily"/>
    <property type="match status" value="1"/>
</dbReference>
<dbReference type="GO" id="GO:0004177">
    <property type="term" value="F:aminopeptidase activity"/>
    <property type="evidence" value="ECO:0007669"/>
    <property type="project" value="UniProtKB-ARBA"/>
</dbReference>
<dbReference type="MEROPS" id="M24.031"/>
<evidence type="ECO:0000256" key="3">
    <source>
        <dbReference type="ARBA" id="ARBA00022801"/>
    </source>
</evidence>
<dbReference type="OrthoDB" id="9806388at2"/>
<dbReference type="GO" id="GO:0046872">
    <property type="term" value="F:metal ion binding"/>
    <property type="evidence" value="ECO:0007669"/>
    <property type="project" value="UniProtKB-KW"/>
</dbReference>
<keyword evidence="2" id="KW-0479">Metal-binding</keyword>
<evidence type="ECO:0000259" key="6">
    <source>
        <dbReference type="Pfam" id="PF01321"/>
    </source>
</evidence>
<dbReference type="PROSITE" id="PS00491">
    <property type="entry name" value="PROLINE_PEPTIDASE"/>
    <property type="match status" value="1"/>
</dbReference>
<evidence type="ECO:0000256" key="2">
    <source>
        <dbReference type="ARBA" id="ARBA00022723"/>
    </source>
</evidence>
<accession>D0MIA3</accession>
<evidence type="ECO:0000259" key="5">
    <source>
        <dbReference type="Pfam" id="PF00557"/>
    </source>
</evidence>
<sequence>MTAARIARIQERLSQTDADAALISALPDIRWACGFSGSNALLLVRRDGAHFLTDGRYTTQAEQEVQGIPRHAAGSDLMGYAVAQGLLEGVRRLLYQADHLTCARLQAYQELLPDVEWVGVENWLCELTAVKDETALQAIRQAQAITEQVFEEILPLIRPGVTERELAAEIVYRHLRLGAERMAFEPIVASGPNSALPHARPTHRAFDVGDVVLLDFGCHVDGYASDMTRTVVIGPPSREVEQVYETVRAAQEAALAIARAGITAAELDQAARAVIEAAGWGEYFTHSLGHGVGLQVHEWPRIASGNEEVLPVGAVVTIEPGIYLPGRFGIRIEDLIVLKPDGHENLTRLPRTLLIL</sequence>
<dbReference type="SUPFAM" id="SSF55920">
    <property type="entry name" value="Creatinase/aminopeptidase"/>
    <property type="match status" value="1"/>
</dbReference>
<evidence type="ECO:0000313" key="7">
    <source>
        <dbReference type="EMBL" id="ACY48211.1"/>
    </source>
</evidence>
<dbReference type="RefSeq" id="WP_012843823.1">
    <property type="nucleotide sequence ID" value="NC_013501.1"/>
</dbReference>
<dbReference type="eggNOG" id="COG0006">
    <property type="taxonomic scope" value="Bacteria"/>
</dbReference>
<dbReference type="HOGENOM" id="CLU_017266_4_2_10"/>
<dbReference type="CDD" id="cd01092">
    <property type="entry name" value="APP-like"/>
    <property type="match status" value="1"/>
</dbReference>
<dbReference type="PRINTS" id="PR00599">
    <property type="entry name" value="MAPEPTIDASE"/>
</dbReference>
<dbReference type="Pfam" id="PF00557">
    <property type="entry name" value="Peptidase_M24"/>
    <property type="match status" value="1"/>
</dbReference>
<dbReference type="InterPro" id="IPR000994">
    <property type="entry name" value="Pept_M24"/>
</dbReference>
<feature type="domain" description="Peptidase M24" evidence="5">
    <location>
        <begin position="138"/>
        <end position="339"/>
    </location>
</feature>